<proteinExistence type="predicted"/>
<feature type="domain" description="HTH merR-type" evidence="9">
    <location>
        <begin position="12"/>
        <end position="80"/>
    </location>
</feature>
<dbReference type="InterPro" id="IPR010211">
    <property type="entry name" value="Redox-sen_tscrpt-act_SoxR"/>
</dbReference>
<dbReference type="InterPro" id="IPR015358">
    <property type="entry name" value="Tscrpt_reg_MerR_DNA-bd"/>
</dbReference>
<evidence type="ECO:0000256" key="2">
    <source>
        <dbReference type="ARBA" id="ARBA00022723"/>
    </source>
</evidence>
<sequence length="157" mass="17253">MSVPHAAESSTLWTPGELARRSGLAVSALHFYERQGLIHSRRTAGNQRRYPRETLRRLAFIRAAQRVGLPLADIRAALETLPGERTPTAADWAGLSAHWQTELEARIAVLWRLRSELSGCIGCGCLSLERCALVNPDDSSGRQHPGHTTLLDPLDAP</sequence>
<evidence type="ECO:0000313" key="11">
    <source>
        <dbReference type="Proteomes" id="UP000647587"/>
    </source>
</evidence>
<reference evidence="11" key="1">
    <citation type="journal article" date="2019" name="Int. J. Syst. Evol. Microbiol.">
        <title>The Global Catalogue of Microorganisms (GCM) 10K type strain sequencing project: providing services to taxonomists for standard genome sequencing and annotation.</title>
        <authorList>
            <consortium name="The Broad Institute Genomics Platform"/>
            <consortium name="The Broad Institute Genome Sequencing Center for Infectious Disease"/>
            <person name="Wu L."/>
            <person name="Ma J."/>
        </authorList>
    </citation>
    <scope>NUCLEOTIDE SEQUENCE [LARGE SCALE GENOMIC DNA]</scope>
    <source>
        <strain evidence="11">JCM 30331</strain>
    </source>
</reference>
<keyword evidence="11" id="KW-1185">Reference proteome</keyword>
<keyword evidence="2" id="KW-0479">Metal-binding</keyword>
<dbReference type="InterPro" id="IPR047057">
    <property type="entry name" value="MerR_fam"/>
</dbReference>
<keyword evidence="5" id="KW-0805">Transcription regulation</keyword>
<keyword evidence="6" id="KW-0238">DNA-binding</keyword>
<evidence type="ECO:0000256" key="5">
    <source>
        <dbReference type="ARBA" id="ARBA00023015"/>
    </source>
</evidence>
<evidence type="ECO:0000256" key="6">
    <source>
        <dbReference type="ARBA" id="ARBA00023125"/>
    </source>
</evidence>
<dbReference type="CDD" id="cd01110">
    <property type="entry name" value="HTH_SoxR"/>
    <property type="match status" value="1"/>
</dbReference>
<gene>
    <name evidence="10" type="primary">soxR</name>
    <name evidence="10" type="ORF">GCM10008955_25530</name>
</gene>
<feature type="region of interest" description="Disordered" evidence="8">
    <location>
        <begin position="137"/>
        <end position="157"/>
    </location>
</feature>
<dbReference type="PROSITE" id="PS50937">
    <property type="entry name" value="HTH_MERR_2"/>
    <property type="match status" value="1"/>
</dbReference>
<name>A0ABQ2EX37_9DEIO</name>
<keyword evidence="3" id="KW-0408">Iron</keyword>
<evidence type="ECO:0000256" key="3">
    <source>
        <dbReference type="ARBA" id="ARBA00023004"/>
    </source>
</evidence>
<dbReference type="PANTHER" id="PTHR30204:SF0">
    <property type="entry name" value="REDOX-SENSITIVE TRANSCRIPTIONAL ACTIVATOR SOXR"/>
    <property type="match status" value="1"/>
</dbReference>
<keyword evidence="4" id="KW-0411">Iron-sulfur</keyword>
<protein>
    <submittedName>
        <fullName evidence="10">Redox-sensitive transcriptional activator SoxR</fullName>
    </submittedName>
</protein>
<dbReference type="InterPro" id="IPR009061">
    <property type="entry name" value="DNA-bd_dom_put_sf"/>
</dbReference>
<dbReference type="Pfam" id="PF00376">
    <property type="entry name" value="MerR"/>
    <property type="match status" value="1"/>
</dbReference>
<keyword evidence="7" id="KW-0804">Transcription</keyword>
<dbReference type="PANTHER" id="PTHR30204">
    <property type="entry name" value="REDOX-CYCLING DRUG-SENSING TRANSCRIPTIONAL ACTIVATOR SOXR"/>
    <property type="match status" value="1"/>
</dbReference>
<evidence type="ECO:0000259" key="9">
    <source>
        <dbReference type="PROSITE" id="PS50937"/>
    </source>
</evidence>
<dbReference type="PROSITE" id="PS00552">
    <property type="entry name" value="HTH_MERR_1"/>
    <property type="match status" value="1"/>
</dbReference>
<organism evidence="10 11">
    <name type="scientific">Deinococcus malanensis</name>
    <dbReference type="NCBI Taxonomy" id="1706855"/>
    <lineage>
        <taxon>Bacteria</taxon>
        <taxon>Thermotogati</taxon>
        <taxon>Deinococcota</taxon>
        <taxon>Deinococci</taxon>
        <taxon>Deinococcales</taxon>
        <taxon>Deinococcaceae</taxon>
        <taxon>Deinococcus</taxon>
    </lineage>
</organism>
<dbReference type="SMART" id="SM00422">
    <property type="entry name" value="HTH_MERR"/>
    <property type="match status" value="1"/>
</dbReference>
<evidence type="ECO:0000256" key="4">
    <source>
        <dbReference type="ARBA" id="ARBA00023014"/>
    </source>
</evidence>
<dbReference type="Proteomes" id="UP000647587">
    <property type="component" value="Unassembled WGS sequence"/>
</dbReference>
<evidence type="ECO:0000256" key="7">
    <source>
        <dbReference type="ARBA" id="ARBA00023163"/>
    </source>
</evidence>
<dbReference type="PRINTS" id="PR00040">
    <property type="entry name" value="HTHMERR"/>
</dbReference>
<accession>A0ABQ2EX37</accession>
<dbReference type="InterPro" id="IPR000551">
    <property type="entry name" value="MerR-type_HTH_dom"/>
</dbReference>
<evidence type="ECO:0000256" key="1">
    <source>
        <dbReference type="ARBA" id="ARBA00022714"/>
    </source>
</evidence>
<evidence type="ECO:0000313" key="10">
    <source>
        <dbReference type="EMBL" id="GGK30642.1"/>
    </source>
</evidence>
<keyword evidence="1" id="KW-0001">2Fe-2S</keyword>
<dbReference type="RefSeq" id="WP_189009242.1">
    <property type="nucleotide sequence ID" value="NZ_BMPP01000010.1"/>
</dbReference>
<comment type="caution">
    <text evidence="10">The sequence shown here is derived from an EMBL/GenBank/DDBJ whole genome shotgun (WGS) entry which is preliminary data.</text>
</comment>
<dbReference type="Pfam" id="PF09278">
    <property type="entry name" value="MerR-DNA-bind"/>
    <property type="match status" value="1"/>
</dbReference>
<dbReference type="EMBL" id="BMPP01000010">
    <property type="protein sequence ID" value="GGK30642.1"/>
    <property type="molecule type" value="Genomic_DNA"/>
</dbReference>
<dbReference type="NCBIfam" id="TIGR01950">
    <property type="entry name" value="SoxR"/>
    <property type="match status" value="1"/>
</dbReference>
<evidence type="ECO:0000256" key="8">
    <source>
        <dbReference type="SAM" id="MobiDB-lite"/>
    </source>
</evidence>
<dbReference type="Gene3D" id="1.10.1660.10">
    <property type="match status" value="1"/>
</dbReference>
<dbReference type="SUPFAM" id="SSF46955">
    <property type="entry name" value="Putative DNA-binding domain"/>
    <property type="match status" value="1"/>
</dbReference>